<keyword evidence="4 7" id="KW-1133">Transmembrane helix</keyword>
<proteinExistence type="inferred from homology"/>
<dbReference type="PANTHER" id="PTHR30572:SF4">
    <property type="entry name" value="ABC TRANSPORTER PERMEASE YTRF"/>
    <property type="match status" value="1"/>
</dbReference>
<evidence type="ECO:0000256" key="1">
    <source>
        <dbReference type="ARBA" id="ARBA00004651"/>
    </source>
</evidence>
<feature type="domain" description="MacB-like periplasmic core" evidence="9">
    <location>
        <begin position="26"/>
        <end position="296"/>
    </location>
</feature>
<evidence type="ECO:0000259" key="8">
    <source>
        <dbReference type="Pfam" id="PF02687"/>
    </source>
</evidence>
<evidence type="ECO:0000256" key="3">
    <source>
        <dbReference type="ARBA" id="ARBA00022692"/>
    </source>
</evidence>
<comment type="similarity">
    <text evidence="6">Belongs to the ABC-4 integral membrane protein family.</text>
</comment>
<feature type="transmembrane region" description="Helical" evidence="7">
    <location>
        <begin position="392"/>
        <end position="422"/>
    </location>
</feature>
<comment type="subcellular location">
    <subcellularLocation>
        <location evidence="1">Cell membrane</location>
        <topology evidence="1">Multi-pass membrane protein</topology>
    </subcellularLocation>
</comment>
<dbReference type="EMBL" id="LT629792">
    <property type="protein sequence ID" value="SDU05223.1"/>
    <property type="molecule type" value="Genomic_DNA"/>
</dbReference>
<keyword evidence="5 7" id="KW-0472">Membrane</keyword>
<organism evidence="10 11">
    <name type="scientific">Schaalia radingae</name>
    <dbReference type="NCBI Taxonomy" id="131110"/>
    <lineage>
        <taxon>Bacteria</taxon>
        <taxon>Bacillati</taxon>
        <taxon>Actinomycetota</taxon>
        <taxon>Actinomycetes</taxon>
        <taxon>Actinomycetales</taxon>
        <taxon>Actinomycetaceae</taxon>
        <taxon>Schaalia</taxon>
    </lineage>
</organism>
<evidence type="ECO:0000259" key="9">
    <source>
        <dbReference type="Pfam" id="PF12704"/>
    </source>
</evidence>
<feature type="domain" description="ABC3 transporter permease C-terminal" evidence="8">
    <location>
        <begin position="350"/>
        <end position="466"/>
    </location>
</feature>
<protein>
    <submittedName>
        <fullName evidence="10">ABC transport system permease protein</fullName>
    </submittedName>
</protein>
<sequence>MRILSQIVGALVEAWGEVRVQKARVILSLVGVVAAVAAMSTVIALGDIVGQADKEMNEAFDGRDITLRLMPQKTGDGGGDTAGAPPGGGMVVGSGGAVVYAEDAVPDSTEPEDQDQMGWSAQATGIVADPVSTAMKTLADRFSIPYWSRLEDSSIQIEEVDRAQQTGSFRGVPVVEPKYGFGGLALQAVDPNYQVLFRLKPVQGRWLQDSDINQRVSPVVINSILWEYLGKPNIADPIVLNVTGKQTQQLRVVGVVRAKSAWDQPIIYMHYDAWQLTKPQDTADPTMAGGIGGFPTMLVWSGEDQVDQARTELPAALSAILGQGWRVDVSGGEQFESVQDQTQTLRLIVMIIGAIVISLGALGLLNVAIVTVRQRIREIGIRRAMGASAGRVFFAVFMESVVATFVAGIIGVGIAIVILQFIPLESMDIILQDRPAFPTSAAAAGVGIASAVGALCGIIPAVAAIRVRPIDAIRY</sequence>
<feature type="transmembrane region" description="Helical" evidence="7">
    <location>
        <begin position="442"/>
        <end position="465"/>
    </location>
</feature>
<evidence type="ECO:0000256" key="5">
    <source>
        <dbReference type="ARBA" id="ARBA00023136"/>
    </source>
</evidence>
<dbReference type="Pfam" id="PF12704">
    <property type="entry name" value="MacB_PCD"/>
    <property type="match status" value="1"/>
</dbReference>
<evidence type="ECO:0000256" key="6">
    <source>
        <dbReference type="ARBA" id="ARBA00038076"/>
    </source>
</evidence>
<gene>
    <name evidence="10" type="ORF">SAMN04489714_1869</name>
</gene>
<keyword evidence="11" id="KW-1185">Reference proteome</keyword>
<dbReference type="PANTHER" id="PTHR30572">
    <property type="entry name" value="MEMBRANE COMPONENT OF TRANSPORTER-RELATED"/>
    <property type="match status" value="1"/>
</dbReference>
<dbReference type="RefSeq" id="WP_092648869.1">
    <property type="nucleotide sequence ID" value="NZ_LT629792.1"/>
</dbReference>
<name>A0ABY0VBA5_9ACTO</name>
<evidence type="ECO:0000256" key="4">
    <source>
        <dbReference type="ARBA" id="ARBA00022989"/>
    </source>
</evidence>
<feature type="transmembrane region" description="Helical" evidence="7">
    <location>
        <begin position="347"/>
        <end position="372"/>
    </location>
</feature>
<dbReference type="InterPro" id="IPR003838">
    <property type="entry name" value="ABC3_permease_C"/>
</dbReference>
<keyword evidence="2" id="KW-1003">Cell membrane</keyword>
<reference evidence="10 11" key="1">
    <citation type="submission" date="2016-10" db="EMBL/GenBank/DDBJ databases">
        <authorList>
            <person name="Varghese N."/>
            <person name="Submissions S."/>
        </authorList>
    </citation>
    <scope>NUCLEOTIDE SEQUENCE [LARGE SCALE GENOMIC DNA]</scope>
    <source>
        <strain evidence="10 11">DSM 9169</strain>
    </source>
</reference>
<evidence type="ECO:0000256" key="2">
    <source>
        <dbReference type="ARBA" id="ARBA00022475"/>
    </source>
</evidence>
<evidence type="ECO:0000313" key="11">
    <source>
        <dbReference type="Proteomes" id="UP000198976"/>
    </source>
</evidence>
<dbReference type="Proteomes" id="UP000198976">
    <property type="component" value="Chromosome I"/>
</dbReference>
<evidence type="ECO:0000256" key="7">
    <source>
        <dbReference type="SAM" id="Phobius"/>
    </source>
</evidence>
<dbReference type="InterPro" id="IPR025857">
    <property type="entry name" value="MacB_PCD"/>
</dbReference>
<keyword evidence="3 7" id="KW-0812">Transmembrane</keyword>
<dbReference type="Pfam" id="PF02687">
    <property type="entry name" value="FtsX"/>
    <property type="match status" value="1"/>
</dbReference>
<feature type="transmembrane region" description="Helical" evidence="7">
    <location>
        <begin position="25"/>
        <end position="46"/>
    </location>
</feature>
<dbReference type="InterPro" id="IPR050250">
    <property type="entry name" value="Macrolide_Exporter_MacB"/>
</dbReference>
<evidence type="ECO:0000313" key="10">
    <source>
        <dbReference type="EMBL" id="SDU05223.1"/>
    </source>
</evidence>
<accession>A0ABY0VBA5</accession>